<comment type="catalytic activity">
    <reaction evidence="3">
        <text>2 superoxide + 2 H(+) = H2O2 + O2</text>
        <dbReference type="Rhea" id="RHEA:20696"/>
        <dbReference type="ChEBI" id="CHEBI:15378"/>
        <dbReference type="ChEBI" id="CHEBI:15379"/>
        <dbReference type="ChEBI" id="CHEBI:16240"/>
        <dbReference type="ChEBI" id="CHEBI:18421"/>
        <dbReference type="EC" id="1.15.1.1"/>
    </reaction>
</comment>
<comment type="similarity">
    <text evidence="1 3">Belongs to the Cu-Zn superoxide dismutase family.</text>
</comment>
<comment type="cofactor">
    <cofactor evidence="3">
        <name>Cu cation</name>
        <dbReference type="ChEBI" id="CHEBI:23378"/>
    </cofactor>
    <text evidence="3">Binds 1 copper ion per subunit.</text>
</comment>
<dbReference type="GO" id="GO:0005507">
    <property type="term" value="F:copper ion binding"/>
    <property type="evidence" value="ECO:0007669"/>
    <property type="project" value="InterPro"/>
</dbReference>
<dbReference type="GO" id="GO:0004784">
    <property type="term" value="F:superoxide dismutase activity"/>
    <property type="evidence" value="ECO:0007669"/>
    <property type="project" value="UniProtKB-EC"/>
</dbReference>
<protein>
    <recommendedName>
        <fullName evidence="3">Superoxide dismutase [Cu-Zn]</fullName>
        <ecNumber evidence="3">1.15.1.1</ecNumber>
    </recommendedName>
</protein>
<keyword evidence="3" id="KW-0560">Oxidoreductase</keyword>
<dbReference type="EMBL" id="BOOH01000042">
    <property type="protein sequence ID" value="GIH78626.1"/>
    <property type="molecule type" value="Genomic_DNA"/>
</dbReference>
<keyword evidence="3" id="KW-0479">Metal-binding</keyword>
<dbReference type="Gene3D" id="2.60.40.200">
    <property type="entry name" value="Superoxide dismutase, copper/zinc binding domain"/>
    <property type="match status" value="1"/>
</dbReference>
<dbReference type="InterPro" id="IPR018152">
    <property type="entry name" value="SOD_Cu/Zn_BS"/>
</dbReference>
<evidence type="ECO:0000313" key="8">
    <source>
        <dbReference type="Proteomes" id="UP000616724"/>
    </source>
</evidence>
<dbReference type="EC" id="1.15.1.1" evidence="3"/>
<dbReference type="RefSeq" id="WP_203893131.1">
    <property type="nucleotide sequence ID" value="NZ_BOOH01000042.1"/>
</dbReference>
<dbReference type="Pfam" id="PF00080">
    <property type="entry name" value="Sod_Cu"/>
    <property type="match status" value="1"/>
</dbReference>
<evidence type="ECO:0000256" key="3">
    <source>
        <dbReference type="RuleBase" id="RU000393"/>
    </source>
</evidence>
<comment type="caution">
    <text evidence="7">The sequence shown here is derived from an EMBL/GenBank/DDBJ whole genome shotgun (WGS) entry which is preliminary data.</text>
</comment>
<reference evidence="7 8" key="1">
    <citation type="submission" date="2021-01" db="EMBL/GenBank/DDBJ databases">
        <title>Whole genome shotgun sequence of Planobispora longispora NBRC 13918.</title>
        <authorList>
            <person name="Komaki H."/>
            <person name="Tamura T."/>
        </authorList>
    </citation>
    <scope>NUCLEOTIDE SEQUENCE [LARGE SCALE GENOMIC DNA]</scope>
    <source>
        <strain evidence="7 8">NBRC 13918</strain>
    </source>
</reference>
<keyword evidence="3" id="KW-0862">Zinc</keyword>
<feature type="region of interest" description="Disordered" evidence="4">
    <location>
        <begin position="192"/>
        <end position="226"/>
    </location>
</feature>
<dbReference type="PROSITE" id="PS00332">
    <property type="entry name" value="SOD_CU_ZN_2"/>
    <property type="match status" value="1"/>
</dbReference>
<feature type="chain" id="PRO_5039110237" description="Superoxide dismutase [Cu-Zn]" evidence="5">
    <location>
        <begin position="20"/>
        <end position="240"/>
    </location>
</feature>
<feature type="compositionally biased region" description="Low complexity" evidence="4">
    <location>
        <begin position="45"/>
        <end position="62"/>
    </location>
</feature>
<dbReference type="AlphaFoldDB" id="A0A8J3RLA6"/>
<evidence type="ECO:0000256" key="4">
    <source>
        <dbReference type="SAM" id="MobiDB-lite"/>
    </source>
</evidence>
<dbReference type="InterPro" id="IPR036423">
    <property type="entry name" value="SOD-like_Cu/Zn_dom_sf"/>
</dbReference>
<evidence type="ECO:0000256" key="5">
    <source>
        <dbReference type="SAM" id="SignalP"/>
    </source>
</evidence>
<feature type="domain" description="Superoxide dismutase copper/zinc binding" evidence="6">
    <location>
        <begin position="80"/>
        <end position="237"/>
    </location>
</feature>
<dbReference type="PANTHER" id="PTHR10003">
    <property type="entry name" value="SUPEROXIDE DISMUTASE CU-ZN -RELATED"/>
    <property type="match status" value="1"/>
</dbReference>
<accession>A0A8J3RLA6</accession>
<sequence>MLRRTQLALAATVGAGAIAAGVGLSAEASPDPSGTATPATPGPATPDGTTASPTGTGTVGPPVAISITAEIKDAKGTIVGSLTAKEDQDGKPQISITVSGLPTGYHGLHIHTKGVCDPGSVDPGTGSPFSSAGEHFSLGSEPHPGHSGDLPDLLVGGNGTGSASFITDRFQLKQLADADGSAVVIHEKADNQANIPDRYNHPADTDDPESETTMTAGPDMETLKGGDSGARIACGVIIMK</sequence>
<evidence type="ECO:0000256" key="1">
    <source>
        <dbReference type="ARBA" id="ARBA00010457"/>
    </source>
</evidence>
<organism evidence="7 8">
    <name type="scientific">Planobispora longispora</name>
    <dbReference type="NCBI Taxonomy" id="28887"/>
    <lineage>
        <taxon>Bacteria</taxon>
        <taxon>Bacillati</taxon>
        <taxon>Actinomycetota</taxon>
        <taxon>Actinomycetes</taxon>
        <taxon>Streptosporangiales</taxon>
        <taxon>Streptosporangiaceae</taxon>
        <taxon>Planobispora</taxon>
    </lineage>
</organism>
<dbReference type="Proteomes" id="UP000616724">
    <property type="component" value="Unassembled WGS sequence"/>
</dbReference>
<dbReference type="InterPro" id="IPR024134">
    <property type="entry name" value="SOD_Cu/Zn_/chaperone"/>
</dbReference>
<comment type="cofactor">
    <cofactor evidence="3">
        <name>Zn(2+)</name>
        <dbReference type="ChEBI" id="CHEBI:29105"/>
    </cofactor>
    <text evidence="3">Binds 1 zinc ion per subunit.</text>
</comment>
<evidence type="ECO:0000259" key="6">
    <source>
        <dbReference type="Pfam" id="PF00080"/>
    </source>
</evidence>
<keyword evidence="3" id="KW-0186">Copper</keyword>
<proteinExistence type="inferred from homology"/>
<comment type="function">
    <text evidence="2">Destroys radicals which are normally produced within the cells and which are toxic to biological systems. May play a role in favoring mycobacterial survival in phagocytes.</text>
</comment>
<gene>
    <name evidence="7" type="ORF">Plo01_50550</name>
</gene>
<dbReference type="SUPFAM" id="SSF49329">
    <property type="entry name" value="Cu,Zn superoxide dismutase-like"/>
    <property type="match status" value="1"/>
</dbReference>
<name>A0A8J3RLA6_9ACTN</name>
<feature type="compositionally biased region" description="Low complexity" evidence="4">
    <location>
        <begin position="25"/>
        <end position="39"/>
    </location>
</feature>
<keyword evidence="5" id="KW-0732">Signal</keyword>
<feature type="region of interest" description="Disordered" evidence="4">
    <location>
        <begin position="25"/>
        <end position="62"/>
    </location>
</feature>
<evidence type="ECO:0000313" key="7">
    <source>
        <dbReference type="EMBL" id="GIH78626.1"/>
    </source>
</evidence>
<feature type="signal peptide" evidence="5">
    <location>
        <begin position="1"/>
        <end position="19"/>
    </location>
</feature>
<dbReference type="InterPro" id="IPR001424">
    <property type="entry name" value="SOD_Cu_Zn_dom"/>
</dbReference>
<feature type="region of interest" description="Disordered" evidence="4">
    <location>
        <begin position="122"/>
        <end position="147"/>
    </location>
</feature>
<keyword evidence="8" id="KW-1185">Reference proteome</keyword>
<evidence type="ECO:0000256" key="2">
    <source>
        <dbReference type="ARBA" id="ARBA00024900"/>
    </source>
</evidence>